<dbReference type="OrthoDB" id="5857405at2759"/>
<dbReference type="WBParaSite" id="HPBE_0001231401-mRNA-1">
    <property type="protein sequence ID" value="HPBE_0001231401-mRNA-1"/>
    <property type="gene ID" value="HPBE_0001231401"/>
</dbReference>
<name>A0A183FVH4_HELPZ</name>
<dbReference type="AlphaFoldDB" id="A0A183FVH4"/>
<accession>A0A3P8AK53</accession>
<protein>
    <submittedName>
        <fullName evidence="3">C2H2-type domain-containing protein</fullName>
    </submittedName>
</protein>
<dbReference type="EMBL" id="UZAH01027448">
    <property type="protein sequence ID" value="VDO91703.1"/>
    <property type="molecule type" value="Genomic_DNA"/>
</dbReference>
<accession>A0A183FVH4</accession>
<dbReference type="Proteomes" id="UP000050761">
    <property type="component" value="Unassembled WGS sequence"/>
</dbReference>
<reference evidence="3" key="2">
    <citation type="submission" date="2019-09" db="UniProtKB">
        <authorList>
            <consortium name="WormBaseParasite"/>
        </authorList>
    </citation>
    <scope>IDENTIFICATION</scope>
</reference>
<organism evidence="2 3">
    <name type="scientific">Heligmosomoides polygyrus</name>
    <name type="common">Parasitic roundworm</name>
    <dbReference type="NCBI Taxonomy" id="6339"/>
    <lineage>
        <taxon>Eukaryota</taxon>
        <taxon>Metazoa</taxon>
        <taxon>Ecdysozoa</taxon>
        <taxon>Nematoda</taxon>
        <taxon>Chromadorea</taxon>
        <taxon>Rhabditida</taxon>
        <taxon>Rhabditina</taxon>
        <taxon>Rhabditomorpha</taxon>
        <taxon>Strongyloidea</taxon>
        <taxon>Heligmosomidae</taxon>
        <taxon>Heligmosomoides</taxon>
    </lineage>
</organism>
<proteinExistence type="predicted"/>
<gene>
    <name evidence="1" type="ORF">HPBE_LOCUS12315</name>
</gene>
<evidence type="ECO:0000313" key="1">
    <source>
        <dbReference type="EMBL" id="VDO91703.1"/>
    </source>
</evidence>
<evidence type="ECO:0000313" key="3">
    <source>
        <dbReference type="WBParaSite" id="HPBE_0001231401-mRNA-1"/>
    </source>
</evidence>
<reference evidence="1 2" key="1">
    <citation type="submission" date="2018-11" db="EMBL/GenBank/DDBJ databases">
        <authorList>
            <consortium name="Pathogen Informatics"/>
        </authorList>
    </citation>
    <scope>NUCLEOTIDE SEQUENCE [LARGE SCALE GENOMIC DNA]</scope>
</reference>
<keyword evidence="2" id="KW-1185">Reference proteome</keyword>
<sequence>MVRLLDSPIRIFRCPICVENGTDAPPQELSLVIEHLARHYEFYLFECRKCKDRFATPFLASFHIKEGRCKQEDGELSPDGEKALIAVSLDDVEFSSFCSIQNEITKCIQNMLKQQSEIILEMERKEVETMNKVRAKVAGGASTLHFTSG</sequence>
<evidence type="ECO:0000313" key="2">
    <source>
        <dbReference type="Proteomes" id="UP000050761"/>
    </source>
</evidence>